<accession>A0A370TEF9</accession>
<evidence type="ECO:0000313" key="4">
    <source>
        <dbReference type="Proteomes" id="UP000254866"/>
    </source>
</evidence>
<reference evidence="3 4" key="1">
    <citation type="journal article" date="2018" name="IMA Fungus">
        <title>IMA Genome-F 9: Draft genome sequence of Annulohypoxylon stygium, Aspergillus mulundensis, Berkeleyomyces basicola (syn. Thielaviopsis basicola), Ceratocystis smalleyi, two Cercospora beticola strains, Coleophoma cylindrospora, Fusarium fracticaudum, Phialophora cf. hyalina, and Morchella septimelata.</title>
        <authorList>
            <person name="Wingfield B.D."/>
            <person name="Bills G.F."/>
            <person name="Dong Y."/>
            <person name="Huang W."/>
            <person name="Nel W.J."/>
            <person name="Swalarsk-Parry B.S."/>
            <person name="Vaghefi N."/>
            <person name="Wilken P.M."/>
            <person name="An Z."/>
            <person name="de Beer Z.W."/>
            <person name="De Vos L."/>
            <person name="Chen L."/>
            <person name="Duong T.A."/>
            <person name="Gao Y."/>
            <person name="Hammerbacher A."/>
            <person name="Kikkert J.R."/>
            <person name="Li Y."/>
            <person name="Li H."/>
            <person name="Li K."/>
            <person name="Li Q."/>
            <person name="Liu X."/>
            <person name="Ma X."/>
            <person name="Naidoo K."/>
            <person name="Pethybridge S.J."/>
            <person name="Sun J."/>
            <person name="Steenkamp E.T."/>
            <person name="van der Nest M.A."/>
            <person name="van Wyk S."/>
            <person name="Wingfield M.J."/>
            <person name="Xiong C."/>
            <person name="Yue Q."/>
            <person name="Zhang X."/>
        </authorList>
    </citation>
    <scope>NUCLEOTIDE SEQUENCE [LARGE SCALE GENOMIC DNA]</scope>
    <source>
        <strain evidence="3 4">BP 5553</strain>
    </source>
</reference>
<dbReference type="Proteomes" id="UP000254866">
    <property type="component" value="Unassembled WGS sequence"/>
</dbReference>
<dbReference type="GeneID" id="43601365"/>
<organism evidence="3 4">
    <name type="scientific">Venustampulla echinocandica</name>
    <dbReference type="NCBI Taxonomy" id="2656787"/>
    <lineage>
        <taxon>Eukaryota</taxon>
        <taxon>Fungi</taxon>
        <taxon>Dikarya</taxon>
        <taxon>Ascomycota</taxon>
        <taxon>Pezizomycotina</taxon>
        <taxon>Leotiomycetes</taxon>
        <taxon>Helotiales</taxon>
        <taxon>Pleuroascaceae</taxon>
        <taxon>Venustampulla</taxon>
    </lineage>
</organism>
<dbReference type="EMBL" id="NPIC01000009">
    <property type="protein sequence ID" value="RDL33077.1"/>
    <property type="molecule type" value="Genomic_DNA"/>
</dbReference>
<evidence type="ECO:0000256" key="2">
    <source>
        <dbReference type="SAM" id="SignalP"/>
    </source>
</evidence>
<gene>
    <name evidence="3" type="ORF">BP5553_08516</name>
</gene>
<sequence length="227" mass="25132">MTYLSLLAMAAAIPALLAFPTESNPLEVREDPTPTLGDYTGQKSQYEDGSGTYVRSDDSYTYRPSGDYCWTDTFFVTKEDVAQAWTKADTEVDCATTQSCSTSSINSTNACITWTFDNHLDVSMTWIKDVLSVGYSVGFSYSDQRCYSSTSSNTCTWDDKACHATWTSNVNYKVSGYIRRRCNYVTGAKEQTIWSHDYTTIVPALKTRLGCGASCSDTSYPAEIPPV</sequence>
<keyword evidence="4" id="KW-1185">Reference proteome</keyword>
<dbReference type="RefSeq" id="XP_031866570.1">
    <property type="nucleotide sequence ID" value="XM_032017139.1"/>
</dbReference>
<evidence type="ECO:0000256" key="1">
    <source>
        <dbReference type="SAM" id="MobiDB-lite"/>
    </source>
</evidence>
<proteinExistence type="predicted"/>
<protein>
    <submittedName>
        <fullName evidence="3">Uncharacterized protein</fullName>
    </submittedName>
</protein>
<evidence type="ECO:0000313" key="3">
    <source>
        <dbReference type="EMBL" id="RDL33077.1"/>
    </source>
</evidence>
<keyword evidence="2" id="KW-0732">Signal</keyword>
<feature type="chain" id="PRO_5016944198" evidence="2">
    <location>
        <begin position="19"/>
        <end position="227"/>
    </location>
</feature>
<name>A0A370TEF9_9HELO</name>
<comment type="caution">
    <text evidence="3">The sequence shown here is derived from an EMBL/GenBank/DDBJ whole genome shotgun (WGS) entry which is preliminary data.</text>
</comment>
<feature type="signal peptide" evidence="2">
    <location>
        <begin position="1"/>
        <end position="18"/>
    </location>
</feature>
<feature type="region of interest" description="Disordered" evidence="1">
    <location>
        <begin position="25"/>
        <end position="49"/>
    </location>
</feature>
<dbReference type="OrthoDB" id="4817850at2759"/>
<dbReference type="AlphaFoldDB" id="A0A370TEF9"/>